<dbReference type="Proteomes" id="UP000007963">
    <property type="component" value="Unassembled WGS sequence"/>
</dbReference>
<dbReference type="InterPro" id="IPR050425">
    <property type="entry name" value="NAD(P)_dehydrat-like"/>
</dbReference>
<dbReference type="SUPFAM" id="SSF51735">
    <property type="entry name" value="NAD(P)-binding Rossmann-fold domains"/>
    <property type="match status" value="1"/>
</dbReference>
<proteinExistence type="inferred from homology"/>
<evidence type="ECO:0000259" key="3">
    <source>
        <dbReference type="Pfam" id="PF01370"/>
    </source>
</evidence>
<feature type="domain" description="NAD-dependent epimerase/dehydratase" evidence="3">
    <location>
        <begin position="10"/>
        <end position="257"/>
    </location>
</feature>
<name>Q0CFH0_ASPTN</name>
<organism evidence="4 5">
    <name type="scientific">Aspergillus terreus (strain NIH 2624 / FGSC A1156)</name>
    <dbReference type="NCBI Taxonomy" id="341663"/>
    <lineage>
        <taxon>Eukaryota</taxon>
        <taxon>Fungi</taxon>
        <taxon>Dikarya</taxon>
        <taxon>Ascomycota</taxon>
        <taxon>Pezizomycotina</taxon>
        <taxon>Eurotiomycetes</taxon>
        <taxon>Eurotiomycetidae</taxon>
        <taxon>Eurotiales</taxon>
        <taxon>Aspergillaceae</taxon>
        <taxon>Aspergillus</taxon>
        <taxon>Aspergillus subgen. Circumdati</taxon>
    </lineage>
</organism>
<dbReference type="OrthoDB" id="2735536at2759"/>
<dbReference type="PANTHER" id="PTHR10366">
    <property type="entry name" value="NAD DEPENDENT EPIMERASE/DEHYDRATASE"/>
    <property type="match status" value="1"/>
</dbReference>
<dbReference type="InterPro" id="IPR036291">
    <property type="entry name" value="NAD(P)-bd_dom_sf"/>
</dbReference>
<dbReference type="GeneID" id="4322489"/>
<gene>
    <name evidence="4" type="ORF">ATEG_07564</name>
</gene>
<comment type="similarity">
    <text evidence="2">Belongs to the NAD(P)-dependent epimerase/dehydratase family. Dihydroflavonol-4-reductase subfamily.</text>
</comment>
<dbReference type="Pfam" id="PF01370">
    <property type="entry name" value="Epimerase"/>
    <property type="match status" value="1"/>
</dbReference>
<sequence length="336" mass="37158">MTIPASFNRVLVTGANSFYAAAIMEKLAKKGVVIHATVRSEAAKPPLEACFGSSIKVFIVPDITAPTAFEEAIVDCDAVFHIASPFRYKFTDAKHDVLEPAIQGALSALKAAATEASVRRVVFTSSVAACINPVHPTGFHRPGYVYTEADWNPLSFEEAATYKAFPPVYTASKALAEKAAWEFMEAEPRSFDLVCVNPCHTWGTYKQHVSSPDKMNATNSDLARLMDGVESDLPPTIMPWMTDIDEVAQAHVNALYNQSASGRYIIANSPFDFQQVVDLMHLHFADSDWIKNVPRGNPGKRSREELGVVYRPWTQSVIDFCTQYAADRKRWTKNSS</sequence>
<evidence type="ECO:0000256" key="1">
    <source>
        <dbReference type="ARBA" id="ARBA00023002"/>
    </source>
</evidence>
<dbReference type="Gene3D" id="3.40.50.720">
    <property type="entry name" value="NAD(P)-binding Rossmann-like Domain"/>
    <property type="match status" value="1"/>
</dbReference>
<dbReference type="GO" id="GO:0016616">
    <property type="term" value="F:oxidoreductase activity, acting on the CH-OH group of donors, NAD or NADP as acceptor"/>
    <property type="evidence" value="ECO:0007669"/>
    <property type="project" value="TreeGrafter"/>
</dbReference>
<dbReference type="AlphaFoldDB" id="Q0CFH0"/>
<accession>Q0CFH0</accession>
<dbReference type="VEuPathDB" id="FungiDB:ATEG_07564"/>
<protein>
    <recommendedName>
        <fullName evidence="3">NAD-dependent epimerase/dehydratase domain-containing protein</fullName>
    </recommendedName>
</protein>
<dbReference type="PANTHER" id="PTHR10366:SF564">
    <property type="entry name" value="STEROL-4-ALPHA-CARBOXYLATE 3-DEHYDROGENASE, DECARBOXYLATING"/>
    <property type="match status" value="1"/>
</dbReference>
<dbReference type="HOGENOM" id="CLU_007383_9_2_1"/>
<dbReference type="eggNOG" id="KOG1502">
    <property type="taxonomic scope" value="Eukaryota"/>
</dbReference>
<dbReference type="OMA" id="NERFVIC"/>
<evidence type="ECO:0000313" key="4">
    <source>
        <dbReference type="EMBL" id="EAU31826.1"/>
    </source>
</evidence>
<dbReference type="RefSeq" id="XP_001216185.1">
    <property type="nucleotide sequence ID" value="XM_001216185.1"/>
</dbReference>
<dbReference type="CDD" id="cd05227">
    <property type="entry name" value="AR_SDR_e"/>
    <property type="match status" value="1"/>
</dbReference>
<evidence type="ECO:0000313" key="5">
    <source>
        <dbReference type="Proteomes" id="UP000007963"/>
    </source>
</evidence>
<keyword evidence="1" id="KW-0560">Oxidoreductase</keyword>
<reference evidence="5" key="1">
    <citation type="submission" date="2005-09" db="EMBL/GenBank/DDBJ databases">
        <title>Annotation of the Aspergillus terreus NIH2624 genome.</title>
        <authorList>
            <person name="Birren B.W."/>
            <person name="Lander E.S."/>
            <person name="Galagan J.E."/>
            <person name="Nusbaum C."/>
            <person name="Devon K."/>
            <person name="Henn M."/>
            <person name="Ma L.-J."/>
            <person name="Jaffe D.B."/>
            <person name="Butler J."/>
            <person name="Alvarez P."/>
            <person name="Gnerre S."/>
            <person name="Grabherr M."/>
            <person name="Kleber M."/>
            <person name="Mauceli E.W."/>
            <person name="Brockman W."/>
            <person name="Rounsley S."/>
            <person name="Young S.K."/>
            <person name="LaButti K."/>
            <person name="Pushparaj V."/>
            <person name="DeCaprio D."/>
            <person name="Crawford M."/>
            <person name="Koehrsen M."/>
            <person name="Engels R."/>
            <person name="Montgomery P."/>
            <person name="Pearson M."/>
            <person name="Howarth C."/>
            <person name="Larson L."/>
            <person name="Luoma S."/>
            <person name="White J."/>
            <person name="Alvarado L."/>
            <person name="Kodira C.D."/>
            <person name="Zeng Q."/>
            <person name="Oleary S."/>
            <person name="Yandava C."/>
            <person name="Denning D.W."/>
            <person name="Nierman W.C."/>
            <person name="Milne T."/>
            <person name="Madden K."/>
        </authorList>
    </citation>
    <scope>NUCLEOTIDE SEQUENCE [LARGE SCALE GENOMIC DNA]</scope>
    <source>
        <strain evidence="5">NIH 2624 / FGSC A1156</strain>
    </source>
</reference>
<dbReference type="InterPro" id="IPR001509">
    <property type="entry name" value="Epimerase_deHydtase"/>
</dbReference>
<dbReference type="STRING" id="341663.Q0CFH0"/>
<dbReference type="EMBL" id="CH476604">
    <property type="protein sequence ID" value="EAU31826.1"/>
    <property type="molecule type" value="Genomic_DNA"/>
</dbReference>
<evidence type="ECO:0000256" key="2">
    <source>
        <dbReference type="ARBA" id="ARBA00023445"/>
    </source>
</evidence>